<evidence type="ECO:0000256" key="2">
    <source>
        <dbReference type="ARBA" id="ARBA00022771"/>
    </source>
</evidence>
<dbReference type="RefSeq" id="XP_044320246.1">
    <property type="nucleotide sequence ID" value="XM_044464311.1"/>
</dbReference>
<organism evidence="6">
    <name type="scientific">Triticum aestivum</name>
    <name type="common">Wheat</name>
    <dbReference type="NCBI Taxonomy" id="4565"/>
    <lineage>
        <taxon>Eukaryota</taxon>
        <taxon>Viridiplantae</taxon>
        <taxon>Streptophyta</taxon>
        <taxon>Embryophyta</taxon>
        <taxon>Tracheophyta</taxon>
        <taxon>Spermatophyta</taxon>
        <taxon>Magnoliopsida</taxon>
        <taxon>Liliopsida</taxon>
        <taxon>Poales</taxon>
        <taxon>Poaceae</taxon>
        <taxon>BOP clade</taxon>
        <taxon>Pooideae</taxon>
        <taxon>Triticodae</taxon>
        <taxon>Triticeae</taxon>
        <taxon>Triticinae</taxon>
        <taxon>Triticum</taxon>
    </lineage>
</organism>
<dbReference type="SUPFAM" id="SSF57850">
    <property type="entry name" value="RING/U-box"/>
    <property type="match status" value="1"/>
</dbReference>
<proteinExistence type="predicted"/>
<dbReference type="Gramene" id="TraesSYM2B03G01013270.1">
    <property type="protein sequence ID" value="TraesSYM2B03G01013270.1.CDS1"/>
    <property type="gene ID" value="TraesSYM2B03G01013270"/>
</dbReference>
<sequence>MAHSCHGYDLVLRRYLLALHHLLDCVRFVAAVVLDRLGIVSFEGEMLPGEPWSELVDTALMERLMEAAFWQSSSPPKVNRSSSWTAPQYRRRRVAPADVEGAEDDDGCVGICAICLAALDVGGQLVTELCNCSHAFHGACIGYWIGSGEAGTCPLCRTPTLPTAWWNGWREVVPHTSLSP</sequence>
<dbReference type="Gramene" id="TraesMAC2B03G00996510.1">
    <property type="protein sequence ID" value="TraesMAC2B03G00996510.1.CDS1"/>
    <property type="gene ID" value="TraesMAC2B03G00996510"/>
</dbReference>
<dbReference type="InterPro" id="IPR011016">
    <property type="entry name" value="Znf_RING-CH"/>
</dbReference>
<dbReference type="Gramene" id="TraesARI2B03G01013660.1">
    <property type="protein sequence ID" value="TraesARI2B03G01013660.1.CDS1"/>
    <property type="gene ID" value="TraesARI2B03G01013660"/>
</dbReference>
<dbReference type="Gramene" id="TraesCAD_scaffold_011643_01G000100.1">
    <property type="protein sequence ID" value="TraesCAD_scaffold_011643_01G000100.1"/>
    <property type="gene ID" value="TraesCAD_scaffold_011643_01G000100"/>
</dbReference>
<dbReference type="Gramene" id="TraesPARA_EIv1.0_0519450.1">
    <property type="protein sequence ID" value="TraesPARA_EIv1.0_0519450.1.CDS1"/>
    <property type="gene ID" value="TraesPARA_EIv1.0_0519450"/>
</dbReference>
<name>A0A3B6CAK8_WHEAT</name>
<feature type="domain" description="RING-type" evidence="5">
    <location>
        <begin position="112"/>
        <end position="157"/>
    </location>
</feature>
<dbReference type="PANTHER" id="PTHR45969">
    <property type="entry name" value="RING ZINC FINGER PROTEIN-RELATED"/>
    <property type="match status" value="1"/>
</dbReference>
<dbReference type="SMART" id="SM00744">
    <property type="entry name" value="RINGv"/>
    <property type="match status" value="1"/>
</dbReference>
<dbReference type="GO" id="GO:0061630">
    <property type="term" value="F:ubiquitin protein ligase activity"/>
    <property type="evidence" value="ECO:0000318"/>
    <property type="project" value="GO_Central"/>
</dbReference>
<dbReference type="OrthoDB" id="8062037at2759"/>
<dbReference type="InterPro" id="IPR013083">
    <property type="entry name" value="Znf_RING/FYVE/PHD"/>
</dbReference>
<dbReference type="Gramene" id="TraesLDM2B03G00999620.1">
    <property type="protein sequence ID" value="TraesLDM2B03G00999620.1.CDS1"/>
    <property type="gene ID" value="TraesLDM2B03G00999620"/>
</dbReference>
<reference evidence="6" key="1">
    <citation type="submission" date="2018-08" db="EMBL/GenBank/DDBJ databases">
        <authorList>
            <person name="Rossello M."/>
        </authorList>
    </citation>
    <scope>NUCLEOTIDE SEQUENCE [LARGE SCALE GENOMIC DNA]</scope>
    <source>
        <strain evidence="6">cv. Chinese Spring</strain>
    </source>
</reference>
<reference evidence="6" key="2">
    <citation type="submission" date="2018-10" db="UniProtKB">
        <authorList>
            <consortium name="EnsemblPlants"/>
        </authorList>
    </citation>
    <scope>IDENTIFICATION</scope>
</reference>
<dbReference type="Gramene" id="TraesCLE_scaffold_125795_01G000100.1">
    <property type="protein sequence ID" value="TraesCLE_scaffold_125795_01G000100.1"/>
    <property type="gene ID" value="TraesCLE_scaffold_125795_01G000100"/>
</dbReference>
<dbReference type="Gramene" id="TraesWEE_scaffold_013326_01G000200.1">
    <property type="protein sequence ID" value="TraesWEE_scaffold_013326_01G000200.1"/>
    <property type="gene ID" value="TraesWEE_scaffold_013326_01G000200"/>
</dbReference>
<evidence type="ECO:0000256" key="3">
    <source>
        <dbReference type="ARBA" id="ARBA00022833"/>
    </source>
</evidence>
<dbReference type="Gramene" id="TraesJAG2B03G00998310.1">
    <property type="protein sequence ID" value="TraesJAG2B03G00998310.1.CDS1"/>
    <property type="gene ID" value="TraesJAG2B03G00998310"/>
</dbReference>
<dbReference type="EnsemblPlants" id="TraesCS2B02G413100.1">
    <property type="protein sequence ID" value="TraesCS2B02G413100.1.cds1"/>
    <property type="gene ID" value="TraesCS2B02G413100"/>
</dbReference>
<evidence type="ECO:0000313" key="6">
    <source>
        <dbReference type="EnsemblPlants" id="TraesCS2B02G413100.1.cds1"/>
    </source>
</evidence>
<keyword evidence="1" id="KW-0479">Metal-binding</keyword>
<dbReference type="Gramene" id="TraesCS2B03G1051300.1">
    <property type="protein sequence ID" value="TraesCS2B03G1051300.1.CDS1"/>
    <property type="gene ID" value="TraesCS2B03G1051300"/>
</dbReference>
<dbReference type="GeneID" id="123041746"/>
<keyword evidence="2 4" id="KW-0863">Zinc-finger</keyword>
<dbReference type="SMART" id="SM00184">
    <property type="entry name" value="RING"/>
    <property type="match status" value="1"/>
</dbReference>
<dbReference type="PANTHER" id="PTHR45969:SF11">
    <property type="entry name" value="RING_U-BOX SUPERFAMILY PROTEIN"/>
    <property type="match status" value="1"/>
</dbReference>
<gene>
    <name evidence="6" type="primary">LOC123041746</name>
</gene>
<dbReference type="GO" id="GO:0008270">
    <property type="term" value="F:zinc ion binding"/>
    <property type="evidence" value="ECO:0007669"/>
    <property type="project" value="UniProtKB-KW"/>
</dbReference>
<protein>
    <recommendedName>
        <fullName evidence="5">RING-type domain-containing protein</fullName>
    </recommendedName>
</protein>
<accession>A0A3B6CAK8</accession>
<evidence type="ECO:0000256" key="4">
    <source>
        <dbReference type="PROSITE-ProRule" id="PRU00175"/>
    </source>
</evidence>
<dbReference type="Pfam" id="PF13639">
    <property type="entry name" value="zf-RING_2"/>
    <property type="match status" value="1"/>
</dbReference>
<evidence type="ECO:0000259" key="5">
    <source>
        <dbReference type="PROSITE" id="PS50089"/>
    </source>
</evidence>
<dbReference type="Gramene" id="TraesSTA2B03G00994150.1">
    <property type="protein sequence ID" value="TraesSTA2B03G00994150.1.CDS1"/>
    <property type="gene ID" value="TraesSTA2B03G00994150"/>
</dbReference>
<dbReference type="STRING" id="4565.A0A3B6CAK8"/>
<dbReference type="PROSITE" id="PS50089">
    <property type="entry name" value="ZF_RING_2"/>
    <property type="match status" value="1"/>
</dbReference>
<evidence type="ECO:0000256" key="1">
    <source>
        <dbReference type="ARBA" id="ARBA00022723"/>
    </source>
</evidence>
<dbReference type="Gramene" id="TraesCS2B02G413100.1">
    <property type="protein sequence ID" value="TraesCS2B02G413100.1.cds1"/>
    <property type="gene ID" value="TraesCS2B02G413100"/>
</dbReference>
<dbReference type="Gene3D" id="3.30.40.10">
    <property type="entry name" value="Zinc/RING finger domain, C3HC4 (zinc finger)"/>
    <property type="match status" value="1"/>
</dbReference>
<dbReference type="Gramene" id="TraesROB_scaffold_010385_01G000200.1">
    <property type="protein sequence ID" value="TraesROB_scaffold_010385_01G000200.1"/>
    <property type="gene ID" value="TraesROB_scaffold_010385_01G000200"/>
</dbReference>
<dbReference type="Gramene" id="TraesJUL2B03G01005510.1">
    <property type="protein sequence ID" value="TraesJUL2B03G01005510.1.CDS1"/>
    <property type="gene ID" value="TraesJUL2B03G01005510"/>
</dbReference>
<dbReference type="Proteomes" id="UP000019116">
    <property type="component" value="Chromosome 2B"/>
</dbReference>
<keyword evidence="7" id="KW-1185">Reference proteome</keyword>
<dbReference type="GO" id="GO:0016567">
    <property type="term" value="P:protein ubiquitination"/>
    <property type="evidence" value="ECO:0000318"/>
    <property type="project" value="GO_Central"/>
</dbReference>
<dbReference type="InterPro" id="IPR001841">
    <property type="entry name" value="Znf_RING"/>
</dbReference>
<keyword evidence="3" id="KW-0862">Zinc</keyword>
<dbReference type="AlphaFoldDB" id="A0A3B6CAK8"/>
<evidence type="ECO:0000313" key="7">
    <source>
        <dbReference type="Proteomes" id="UP000019116"/>
    </source>
</evidence>
<dbReference type="Gramene" id="TraesNOR2B03G01012820.1">
    <property type="protein sequence ID" value="TraesNOR2B03G01012820.1.CDS1"/>
    <property type="gene ID" value="TraesNOR2B03G01012820"/>
</dbReference>